<feature type="compositionally biased region" description="Polar residues" evidence="1">
    <location>
        <begin position="207"/>
        <end position="222"/>
    </location>
</feature>
<name>A0AAV1RRW6_9ROSI</name>
<keyword evidence="3" id="KW-1185">Reference proteome</keyword>
<dbReference type="PANTHER" id="PTHR33737">
    <property type="entry name" value="OS05G0121800 PROTEIN"/>
    <property type="match status" value="1"/>
</dbReference>
<feature type="compositionally biased region" description="Low complexity" evidence="1">
    <location>
        <begin position="748"/>
        <end position="762"/>
    </location>
</feature>
<protein>
    <submittedName>
        <fullName evidence="2">Uncharacterized protein</fullName>
    </submittedName>
</protein>
<evidence type="ECO:0000313" key="3">
    <source>
        <dbReference type="Proteomes" id="UP001314170"/>
    </source>
</evidence>
<dbReference type="EMBL" id="CAWUPB010001158">
    <property type="protein sequence ID" value="CAK7339451.1"/>
    <property type="molecule type" value="Genomic_DNA"/>
</dbReference>
<reference evidence="2 3" key="1">
    <citation type="submission" date="2024-01" db="EMBL/GenBank/DDBJ databases">
        <authorList>
            <person name="Waweru B."/>
        </authorList>
    </citation>
    <scope>NUCLEOTIDE SEQUENCE [LARGE SCALE GENOMIC DNA]</scope>
</reference>
<evidence type="ECO:0000256" key="1">
    <source>
        <dbReference type="SAM" id="MobiDB-lite"/>
    </source>
</evidence>
<dbReference type="InterPro" id="IPR045882">
    <property type="entry name" value="GPT1/2"/>
</dbReference>
<feature type="region of interest" description="Disordered" evidence="1">
    <location>
        <begin position="153"/>
        <end position="241"/>
    </location>
</feature>
<accession>A0AAV1RRW6</accession>
<feature type="compositionally biased region" description="Polar residues" evidence="1">
    <location>
        <begin position="1287"/>
        <end position="1299"/>
    </location>
</feature>
<feature type="region of interest" description="Disordered" evidence="1">
    <location>
        <begin position="729"/>
        <end position="774"/>
    </location>
</feature>
<dbReference type="PANTHER" id="PTHR33737:SF19">
    <property type="entry name" value="BNAA10G12980D PROTEIN"/>
    <property type="match status" value="1"/>
</dbReference>
<comment type="caution">
    <text evidence="2">The sequence shown here is derived from an EMBL/GenBank/DDBJ whole genome shotgun (WGS) entry which is preliminary data.</text>
</comment>
<dbReference type="GO" id="GO:0008017">
    <property type="term" value="F:microtubule binding"/>
    <property type="evidence" value="ECO:0007669"/>
    <property type="project" value="InterPro"/>
</dbReference>
<dbReference type="Proteomes" id="UP001314170">
    <property type="component" value="Unassembled WGS sequence"/>
</dbReference>
<feature type="region of interest" description="Disordered" evidence="1">
    <location>
        <begin position="1251"/>
        <end position="1299"/>
    </location>
</feature>
<feature type="compositionally biased region" description="Polar residues" evidence="1">
    <location>
        <begin position="153"/>
        <end position="162"/>
    </location>
</feature>
<gene>
    <name evidence="2" type="ORF">DCAF_LOCUS14503</name>
</gene>
<evidence type="ECO:0000313" key="2">
    <source>
        <dbReference type="EMBL" id="CAK7339451.1"/>
    </source>
</evidence>
<feature type="region of interest" description="Disordered" evidence="1">
    <location>
        <begin position="362"/>
        <end position="401"/>
    </location>
</feature>
<proteinExistence type="predicted"/>
<organism evidence="2 3">
    <name type="scientific">Dovyalis caffra</name>
    <dbReference type="NCBI Taxonomy" id="77055"/>
    <lineage>
        <taxon>Eukaryota</taxon>
        <taxon>Viridiplantae</taxon>
        <taxon>Streptophyta</taxon>
        <taxon>Embryophyta</taxon>
        <taxon>Tracheophyta</taxon>
        <taxon>Spermatophyta</taxon>
        <taxon>Magnoliopsida</taxon>
        <taxon>eudicotyledons</taxon>
        <taxon>Gunneridae</taxon>
        <taxon>Pentapetalae</taxon>
        <taxon>rosids</taxon>
        <taxon>fabids</taxon>
        <taxon>Malpighiales</taxon>
        <taxon>Salicaceae</taxon>
        <taxon>Flacourtieae</taxon>
        <taxon>Dovyalis</taxon>
    </lineage>
</organism>
<sequence length="1299" mass="141631">MKCNEEDTCKPNSSSCKDVIIDKENVTVDKPNMPKLNLEPQQMKRKKYNLRKSLAWDRAFFTEEGVLDPSELSTLSRNVGGPVFHEGRELRSGGLDCISELPDLQALEDNLFKELSPDTLNEGGMAAVFSPKPALLAGDEAGPASVAKRKVLSASNISQSAPKRSGCPRLVASSSYPLAPKPDPSDVSMAPRSGRLKRNQIPYPGNGQKNSRLKGTSTNTGTARKDMKLGPSDKSGAKSTAHHAISKVSAVTKVHSSTNAHLQVNQAINRSEVIPGLVLPAAAHPLNGCDGSTSKIAVSLSQNAFCNSGNVQYTQSQTAKPSCLRMPSPSLGFFSQSKTSGSLSLLERTQAGKLQASNIPSLHKAGLSNGQCPPKPSKKTSAFSRTGRGASAVNPTSHGKIKCNSELNNKEKMAQAPHNSKAYDELNNQQQLLDIHANQLLLHGCPGEQLKKGERSEKVNGFCLKGRDTTADGLDYPHSVFNASLVAEVDGLSEENSMTANHHIEDRKYIPIIKDNSDYSDFPSLGMSGNSEEGTTKVYDELSWTQEVNNQNAKQTELMKLDTQLYPVSNAESLSLCLNNSTSIKDRSSEELNKYRSSNSPNAILKTQDCSAGELKIPFSPSCCNDILYTVNDTSGIGNLYKDLHAGDAKMQSVDDNLLVERGEKSTLNALAVDNLPLMIIGDPSEKTAEKQTELPFPCLVTEQASEDDCRLHYDGYLLHGRRFSSEESKEKNLLQSGKDMGLNVNTSGGELESSSVLSSKSPTKHDSSSTAVGTSECLHVENPLVASVDRGIVKVASGINDSSGDEGLVDKCESSLKNFMVSSYLQPGNDANARVSSVLENSCSTCIHHVNKDVEKTEVMTSFCESDQENQSQRAFDDILYTKSRSYEDQWKFSDSNIANIRGTTASEVESLNGIHQCEIMDQTNELVQINRMTEETGTQNAQVLSFDYNLLRDGHKSNISPSVANRTSPVLVDDIREQPEEHFAVRNPYLMIEQASLENHEFCSDGNLLLMDNASVELRKEDALQNVLGVGLEQGDGLCESRCYDVGTQVPPVIKDAGSDVDKNAEHAFMVDREPGFIETLPAVENRKCSMDGKNRRDGKMIDEATSLEPNSFSVKSRHQISSPADNCDSKLFCSLNEKSKSLVRKKEKPIRRIQQGAEADISNSNILPEEAQIKVPETSSGISKELQHELNVMYPTEDEDATLSLQKPVNNKKQDASVIKPLRILVPFSDEWLAAFEDAGEEILTMKGGAVQNSPPDKFEHEPGPWSPVRRKNAQGIGPFDCTKFTNNNIPPSTSD</sequence>